<evidence type="ECO:0000313" key="1">
    <source>
        <dbReference type="EMBL" id="KAF7684479.1"/>
    </source>
</evidence>
<accession>A0ABQ7I216</accession>
<protein>
    <recommendedName>
        <fullName evidence="3">Maturase K</fullName>
    </recommendedName>
</protein>
<keyword evidence="2" id="KW-1185">Reference proteome</keyword>
<organism evidence="1 2">
    <name type="scientific">Astathelohania contejeani</name>
    <dbReference type="NCBI Taxonomy" id="164912"/>
    <lineage>
        <taxon>Eukaryota</taxon>
        <taxon>Fungi</taxon>
        <taxon>Fungi incertae sedis</taxon>
        <taxon>Microsporidia</taxon>
        <taxon>Astathelohaniidae</taxon>
        <taxon>Astathelohania</taxon>
    </lineage>
</organism>
<dbReference type="Proteomes" id="UP001516464">
    <property type="component" value="Unassembled WGS sequence"/>
</dbReference>
<proteinExistence type="predicted"/>
<comment type="caution">
    <text evidence="1">The sequence shown here is derived from an EMBL/GenBank/DDBJ whole genome shotgun (WGS) entry which is preliminary data.</text>
</comment>
<name>A0ABQ7I216_9MICR</name>
<gene>
    <name evidence="1" type="ORF">TCON_0342</name>
</gene>
<dbReference type="EMBL" id="SBIQ01000012">
    <property type="protein sequence ID" value="KAF7684479.1"/>
    <property type="molecule type" value="Genomic_DNA"/>
</dbReference>
<sequence>MNHHIYKFSEINPNHPDLSDYETFYIYCKEFLTDHPNHHNKISKLLIECLSKFTNHTLLSITYRLLAYIQPPPLIPPKTIHKHFKISQLKSPILTLLSKNKQEILQQEIHQMLFDPTYESPGLFDILSSDQIENFLNIEDTNLLRKQLNLRIYKSCFSNLEKLLPHFGNKENDIAFKISELFMLRNTFDIGKNWVIGNKETLMFNNTINVDNTNNFFFHFFEFFKEREVLKGLIRDGNTIEIQKILTRYIKPDDAMRFTMEPRYKRLLITKKKPRPSVNNKYHETDFEYLFTRKSYKVISDCIEI</sequence>
<evidence type="ECO:0000313" key="2">
    <source>
        <dbReference type="Proteomes" id="UP001516464"/>
    </source>
</evidence>
<evidence type="ECO:0008006" key="3">
    <source>
        <dbReference type="Google" id="ProtNLM"/>
    </source>
</evidence>
<reference evidence="1 2" key="1">
    <citation type="submission" date="2019-01" db="EMBL/GenBank/DDBJ databases">
        <title>Genomes sequencing and comparative genomics of infectious freshwater microsporidia, Cucumispora dikerogammari and Thelohania contejeani.</title>
        <authorList>
            <person name="Cormier A."/>
            <person name="Giraud I."/>
            <person name="Wattier R."/>
            <person name="Teixeira M."/>
            <person name="Grandjean F."/>
            <person name="Rigaud T."/>
            <person name="Cordaux R."/>
        </authorList>
    </citation>
    <scope>NUCLEOTIDE SEQUENCE [LARGE SCALE GENOMIC DNA]</scope>
    <source>
        <strain evidence="1">T1</strain>
        <tissue evidence="1">Spores</tissue>
    </source>
</reference>